<organism evidence="9 10">
    <name type="scientific">Phyllotreta striolata</name>
    <name type="common">Striped flea beetle</name>
    <name type="synonym">Crioceris striolata</name>
    <dbReference type="NCBI Taxonomy" id="444603"/>
    <lineage>
        <taxon>Eukaryota</taxon>
        <taxon>Metazoa</taxon>
        <taxon>Ecdysozoa</taxon>
        <taxon>Arthropoda</taxon>
        <taxon>Hexapoda</taxon>
        <taxon>Insecta</taxon>
        <taxon>Pterygota</taxon>
        <taxon>Neoptera</taxon>
        <taxon>Endopterygota</taxon>
        <taxon>Coleoptera</taxon>
        <taxon>Polyphaga</taxon>
        <taxon>Cucujiformia</taxon>
        <taxon>Chrysomeloidea</taxon>
        <taxon>Chrysomelidae</taxon>
        <taxon>Galerucinae</taxon>
        <taxon>Alticini</taxon>
        <taxon>Phyllotreta</taxon>
    </lineage>
</organism>
<dbReference type="GO" id="GO:0043025">
    <property type="term" value="C:neuronal cell body"/>
    <property type="evidence" value="ECO:0007669"/>
    <property type="project" value="TreeGrafter"/>
</dbReference>
<keyword evidence="4 8" id="KW-1133">Transmembrane helix</keyword>
<evidence type="ECO:0000256" key="3">
    <source>
        <dbReference type="ARBA" id="ARBA00022692"/>
    </source>
</evidence>
<keyword evidence="7 8" id="KW-0807">Transducer</keyword>
<proteinExistence type="inferred from homology"/>
<evidence type="ECO:0000256" key="4">
    <source>
        <dbReference type="ARBA" id="ARBA00022989"/>
    </source>
</evidence>
<feature type="transmembrane region" description="Helical" evidence="8">
    <location>
        <begin position="123"/>
        <end position="144"/>
    </location>
</feature>
<evidence type="ECO:0000256" key="5">
    <source>
        <dbReference type="ARBA" id="ARBA00023136"/>
    </source>
</evidence>
<protein>
    <recommendedName>
        <fullName evidence="8">Gustatory receptor</fullName>
    </recommendedName>
</protein>
<dbReference type="GO" id="GO:0050909">
    <property type="term" value="P:sensory perception of taste"/>
    <property type="evidence" value="ECO:0007669"/>
    <property type="project" value="InterPro"/>
</dbReference>
<evidence type="ECO:0000313" key="9">
    <source>
        <dbReference type="EMBL" id="CAG9856444.1"/>
    </source>
</evidence>
<dbReference type="AlphaFoldDB" id="A0A9N9THM7"/>
<evidence type="ECO:0000256" key="1">
    <source>
        <dbReference type="ARBA" id="ARBA00004651"/>
    </source>
</evidence>
<dbReference type="PANTHER" id="PTHR21143">
    <property type="entry name" value="INVERTEBRATE GUSTATORY RECEPTOR"/>
    <property type="match status" value="1"/>
</dbReference>
<evidence type="ECO:0000256" key="6">
    <source>
        <dbReference type="ARBA" id="ARBA00023170"/>
    </source>
</evidence>
<evidence type="ECO:0000256" key="7">
    <source>
        <dbReference type="ARBA" id="ARBA00023224"/>
    </source>
</evidence>
<dbReference type="GO" id="GO:0005886">
    <property type="term" value="C:plasma membrane"/>
    <property type="evidence" value="ECO:0007669"/>
    <property type="project" value="UniProtKB-SubCell"/>
</dbReference>
<feature type="transmembrane region" description="Helical" evidence="8">
    <location>
        <begin position="266"/>
        <end position="286"/>
    </location>
</feature>
<keyword evidence="3 8" id="KW-0812">Transmembrane</keyword>
<comment type="similarity">
    <text evidence="8">Belongs to the insect chemoreceptor superfamily. Gustatory receptor (GR) family.</text>
</comment>
<keyword evidence="6 8" id="KW-0675">Receptor</keyword>
<dbReference type="Pfam" id="PF08395">
    <property type="entry name" value="7tm_7"/>
    <property type="match status" value="1"/>
</dbReference>
<feature type="transmembrane region" description="Helical" evidence="8">
    <location>
        <begin position="36"/>
        <end position="54"/>
    </location>
</feature>
<feature type="transmembrane region" description="Helical" evidence="8">
    <location>
        <begin position="150"/>
        <end position="172"/>
    </location>
</feature>
<dbReference type="GO" id="GO:0007635">
    <property type="term" value="P:chemosensory behavior"/>
    <property type="evidence" value="ECO:0007669"/>
    <property type="project" value="TreeGrafter"/>
</dbReference>
<keyword evidence="5 8" id="KW-0472">Membrane</keyword>
<dbReference type="Proteomes" id="UP001153712">
    <property type="component" value="Chromosome 12"/>
</dbReference>
<feature type="transmembrane region" description="Helical" evidence="8">
    <location>
        <begin position="70"/>
        <end position="92"/>
    </location>
</feature>
<name>A0A9N9THM7_PHYSR</name>
<feature type="transmembrane region" description="Helical" evidence="8">
    <location>
        <begin position="232"/>
        <end position="254"/>
    </location>
</feature>
<dbReference type="PANTHER" id="PTHR21143:SF104">
    <property type="entry name" value="GUSTATORY RECEPTOR 8A-RELATED"/>
    <property type="match status" value="1"/>
</dbReference>
<keyword evidence="2 8" id="KW-1003">Cell membrane</keyword>
<dbReference type="GO" id="GO:0007165">
    <property type="term" value="P:signal transduction"/>
    <property type="evidence" value="ECO:0007669"/>
    <property type="project" value="UniProtKB-KW"/>
</dbReference>
<accession>A0A9N9THM7</accession>
<dbReference type="GO" id="GO:0008049">
    <property type="term" value="P:male courtship behavior"/>
    <property type="evidence" value="ECO:0007669"/>
    <property type="project" value="TreeGrafter"/>
</dbReference>
<evidence type="ECO:0000256" key="2">
    <source>
        <dbReference type="ARBA" id="ARBA00022475"/>
    </source>
</evidence>
<comment type="caution">
    <text evidence="8">Lacks conserved residue(s) required for the propagation of feature annotation.</text>
</comment>
<gene>
    <name evidence="9" type="ORF">PHYEVI_LOCUS2866</name>
</gene>
<dbReference type="EMBL" id="OU900105">
    <property type="protein sequence ID" value="CAG9856444.1"/>
    <property type="molecule type" value="Genomic_DNA"/>
</dbReference>
<reference evidence="9" key="1">
    <citation type="submission" date="2022-01" db="EMBL/GenBank/DDBJ databases">
        <authorList>
            <person name="King R."/>
        </authorList>
    </citation>
    <scope>NUCLEOTIDE SEQUENCE</scope>
</reference>
<evidence type="ECO:0000313" key="10">
    <source>
        <dbReference type="Proteomes" id="UP001153712"/>
    </source>
</evidence>
<evidence type="ECO:0000256" key="8">
    <source>
        <dbReference type="RuleBase" id="RU363108"/>
    </source>
</evidence>
<comment type="function">
    <text evidence="8">Gustatory receptor which mediates acceptance or avoidance behavior, depending on its substrates.</text>
</comment>
<dbReference type="InterPro" id="IPR013604">
    <property type="entry name" value="7TM_chemorcpt"/>
</dbReference>
<sequence>MFTTYVSDVSALKGLYKVLCALGIFPMVEKSPVRNAQLVVFSVFNVVNLVYVPWEFAKTIGFLNATIKEILAFATNQGILTLLNLICFYGIVTKRKSWKLFFELLDELSRGEYSRDVRVAKKVAVYSVILLITLLIYVCEFILLPSAVQINVYFVMWIFNYIQALSIVLFAIEALEIFKNRYITLNLNITDIFYSKTLNQTQLNSNLQNVKNTIIRLHQNLKLLGEILGKMVFVMFVWTFITILMFFNLFLFISQNEMYYNSVMKGFIMSGLLCSELAIVVVIMIFSCDKVENQGEDLIRTCVYIQAKMGDENAMTLIKLLKELKPKFSAAGFFDVNQKIIPTIFSNLSTYLIIILQFKFSSL</sequence>
<dbReference type="GO" id="GO:0030424">
    <property type="term" value="C:axon"/>
    <property type="evidence" value="ECO:0007669"/>
    <property type="project" value="TreeGrafter"/>
</dbReference>
<dbReference type="GO" id="GO:0030425">
    <property type="term" value="C:dendrite"/>
    <property type="evidence" value="ECO:0007669"/>
    <property type="project" value="TreeGrafter"/>
</dbReference>
<dbReference type="OrthoDB" id="6748730at2759"/>
<keyword evidence="10" id="KW-1185">Reference proteome</keyword>
<comment type="subcellular location">
    <subcellularLocation>
        <location evidence="1 8">Cell membrane</location>
        <topology evidence="1 8">Multi-pass membrane protein</topology>
    </subcellularLocation>
</comment>